<dbReference type="Pfam" id="PF07690">
    <property type="entry name" value="MFS_1"/>
    <property type="match status" value="1"/>
</dbReference>
<feature type="transmembrane region" description="Helical" evidence="7">
    <location>
        <begin position="373"/>
        <end position="396"/>
    </location>
</feature>
<keyword evidence="10" id="KW-1185">Reference proteome</keyword>
<dbReference type="EMBL" id="SWDV01000043">
    <property type="protein sequence ID" value="TLX71080.1"/>
    <property type="molecule type" value="Genomic_DNA"/>
</dbReference>
<keyword evidence="6 7" id="KW-0472">Membrane</keyword>
<evidence type="ECO:0000256" key="5">
    <source>
        <dbReference type="ARBA" id="ARBA00022989"/>
    </source>
</evidence>
<dbReference type="Gene3D" id="1.20.1250.20">
    <property type="entry name" value="MFS general substrate transporter like domains"/>
    <property type="match status" value="2"/>
</dbReference>
<feature type="transmembrane region" description="Helical" evidence="7">
    <location>
        <begin position="179"/>
        <end position="202"/>
    </location>
</feature>
<evidence type="ECO:0000313" key="10">
    <source>
        <dbReference type="Proteomes" id="UP000306635"/>
    </source>
</evidence>
<evidence type="ECO:0000256" key="1">
    <source>
        <dbReference type="ARBA" id="ARBA00004141"/>
    </source>
</evidence>
<feature type="transmembrane region" description="Helical" evidence="7">
    <location>
        <begin position="90"/>
        <end position="109"/>
    </location>
</feature>
<comment type="caution">
    <text evidence="9">The sequence shown here is derived from an EMBL/GenBank/DDBJ whole genome shotgun (WGS) entry which is preliminary data.</text>
</comment>
<feature type="transmembrane region" description="Helical" evidence="7">
    <location>
        <begin position="282"/>
        <end position="303"/>
    </location>
</feature>
<feature type="transmembrane region" description="Helical" evidence="7">
    <location>
        <begin position="55"/>
        <end position="78"/>
    </location>
</feature>
<feature type="transmembrane region" description="Helical" evidence="7">
    <location>
        <begin position="121"/>
        <end position="139"/>
    </location>
</feature>
<feature type="domain" description="Major facilitator superfamily (MFS) profile" evidence="8">
    <location>
        <begin position="55"/>
        <end position="464"/>
    </location>
</feature>
<dbReference type="GO" id="GO:0016020">
    <property type="term" value="C:membrane"/>
    <property type="evidence" value="ECO:0007669"/>
    <property type="project" value="UniProtKB-SubCell"/>
</dbReference>
<evidence type="ECO:0000256" key="4">
    <source>
        <dbReference type="ARBA" id="ARBA00022797"/>
    </source>
</evidence>
<sequence length="469" mass="51182">MRCARCQGAWYCAPAPEASSHFPSRLPNNDNKETGMNTQVSQDDNAMYLKISWRIMPLLLVAYVVAFLDRINVGYAQLQMKETLAFSDTVYAMGAGVFFIGYLLFEVPSNLMLERVGVRRTLLRIMVCWGLVAMAMMFVRTPLQFYVLRFLLGAFEAGFTPGALLYLTYWYPPARRARMIAVFLLGAIIAALVAGPLSGAIMKYLHGTNDWHGWQWLFLLQGLPAPLLGLLAWYVLVDRPEQANWLSADEKARLRQQFDEQAEAPGSARHGSLLGLLGDFKVWALSLVYLLMVAGTYSMVFWTPTLIRSWGVSDVLQIGVYATVPQLFAIAGVLLLGRSSDRHRERRWHFGFGALTAMTGLLVITLGQGQLGISLAGLCLAILGIAAVTPVFFALASEYLPRASVAAGIALISSIGNLGGAISPPITTALNTASGGTSYSLLFVMGLYLLATCIVLTVVRPAAIPLRAA</sequence>
<dbReference type="InterPro" id="IPR036259">
    <property type="entry name" value="MFS_trans_sf"/>
</dbReference>
<feature type="transmembrane region" description="Helical" evidence="7">
    <location>
        <begin position="403"/>
        <end position="426"/>
    </location>
</feature>
<dbReference type="Proteomes" id="UP000306635">
    <property type="component" value="Unassembled WGS sequence"/>
</dbReference>
<feature type="transmembrane region" description="Helical" evidence="7">
    <location>
        <begin position="145"/>
        <end position="167"/>
    </location>
</feature>
<dbReference type="GO" id="GO:0022857">
    <property type="term" value="F:transmembrane transporter activity"/>
    <property type="evidence" value="ECO:0007669"/>
    <property type="project" value="InterPro"/>
</dbReference>
<keyword evidence="3 7" id="KW-0812">Transmembrane</keyword>
<keyword evidence="5 7" id="KW-1133">Transmembrane helix</keyword>
<accession>A0A5R9QN53</accession>
<keyword evidence="4" id="KW-0058">Aromatic hydrocarbons catabolism</keyword>
<evidence type="ECO:0000256" key="7">
    <source>
        <dbReference type="SAM" id="Phobius"/>
    </source>
</evidence>
<feature type="transmembrane region" description="Helical" evidence="7">
    <location>
        <begin position="438"/>
        <end position="459"/>
    </location>
</feature>
<gene>
    <name evidence="9" type="ORF">FAS41_25955</name>
</gene>
<organism evidence="9 10">
    <name type="scientific">Pseudomonas nicosulfuronedens</name>
    <dbReference type="NCBI Taxonomy" id="2571105"/>
    <lineage>
        <taxon>Bacteria</taxon>
        <taxon>Pseudomonadati</taxon>
        <taxon>Pseudomonadota</taxon>
        <taxon>Gammaproteobacteria</taxon>
        <taxon>Pseudomonadales</taxon>
        <taxon>Pseudomonadaceae</taxon>
        <taxon>Pseudomonas</taxon>
    </lineage>
</organism>
<comment type="subcellular location">
    <subcellularLocation>
        <location evidence="1">Membrane</location>
        <topology evidence="1">Multi-pass membrane protein</topology>
    </subcellularLocation>
</comment>
<proteinExistence type="predicted"/>
<dbReference type="PANTHER" id="PTHR43791">
    <property type="entry name" value="PERMEASE-RELATED"/>
    <property type="match status" value="1"/>
</dbReference>
<feature type="transmembrane region" description="Helical" evidence="7">
    <location>
        <begin position="214"/>
        <end position="237"/>
    </location>
</feature>
<evidence type="ECO:0000256" key="3">
    <source>
        <dbReference type="ARBA" id="ARBA00022692"/>
    </source>
</evidence>
<evidence type="ECO:0000256" key="2">
    <source>
        <dbReference type="ARBA" id="ARBA00022448"/>
    </source>
</evidence>
<dbReference type="PROSITE" id="PS50850">
    <property type="entry name" value="MFS"/>
    <property type="match status" value="1"/>
</dbReference>
<protein>
    <submittedName>
        <fullName evidence="9">MFS transporter</fullName>
    </submittedName>
</protein>
<feature type="transmembrane region" description="Helical" evidence="7">
    <location>
        <begin position="348"/>
        <end position="367"/>
    </location>
</feature>
<name>A0A5R9QN53_9PSED</name>
<dbReference type="InterPro" id="IPR020846">
    <property type="entry name" value="MFS_dom"/>
</dbReference>
<dbReference type="CDD" id="cd17319">
    <property type="entry name" value="MFS_ExuT_GudP_like"/>
    <property type="match status" value="1"/>
</dbReference>
<evidence type="ECO:0000313" key="9">
    <source>
        <dbReference type="EMBL" id="TLX71080.1"/>
    </source>
</evidence>
<dbReference type="FunFam" id="1.20.1250.20:FF:000018">
    <property type="entry name" value="MFS transporter permease"/>
    <property type="match status" value="1"/>
</dbReference>
<keyword evidence="2" id="KW-0813">Transport</keyword>
<dbReference type="AlphaFoldDB" id="A0A5R9QN53"/>
<dbReference type="PANTHER" id="PTHR43791:SF36">
    <property type="entry name" value="TRANSPORTER, PUTATIVE (AFU_ORTHOLOGUE AFUA_6G08340)-RELATED"/>
    <property type="match status" value="1"/>
</dbReference>
<reference evidence="9 10" key="1">
    <citation type="submission" date="2019-04" db="EMBL/GenBank/DDBJ databases">
        <authorList>
            <person name="Li M."/>
        </authorList>
    </citation>
    <scope>NUCLEOTIDE SEQUENCE [LARGE SCALE GENOMIC DNA]</scope>
    <source>
        <strain evidence="9 10">LAM1902</strain>
    </source>
</reference>
<evidence type="ECO:0000259" key="8">
    <source>
        <dbReference type="PROSITE" id="PS50850"/>
    </source>
</evidence>
<dbReference type="OrthoDB" id="9773957at2"/>
<dbReference type="InterPro" id="IPR011701">
    <property type="entry name" value="MFS"/>
</dbReference>
<evidence type="ECO:0000256" key="6">
    <source>
        <dbReference type="ARBA" id="ARBA00023136"/>
    </source>
</evidence>
<feature type="transmembrane region" description="Helical" evidence="7">
    <location>
        <begin position="315"/>
        <end position="336"/>
    </location>
</feature>
<dbReference type="SUPFAM" id="SSF103473">
    <property type="entry name" value="MFS general substrate transporter"/>
    <property type="match status" value="1"/>
</dbReference>